<organism evidence="1 2">
    <name type="scientific">Rummeliibacillus stabekisii</name>
    <dbReference type="NCBI Taxonomy" id="241244"/>
    <lineage>
        <taxon>Bacteria</taxon>
        <taxon>Bacillati</taxon>
        <taxon>Bacillota</taxon>
        <taxon>Bacilli</taxon>
        <taxon>Bacillales</taxon>
        <taxon>Caryophanaceae</taxon>
        <taxon>Rummeliibacillus</taxon>
    </lineage>
</organism>
<name>A0A143HF46_9BACL</name>
<dbReference type="EMBL" id="CP014806">
    <property type="protein sequence ID" value="AMX00359.1"/>
    <property type="molecule type" value="Genomic_DNA"/>
</dbReference>
<dbReference type="RefSeq" id="WP_066790650.1">
    <property type="nucleotide sequence ID" value="NZ_CP014806.1"/>
</dbReference>
<dbReference type="KEGG" id="rst:ATY39_13625"/>
<dbReference type="AlphaFoldDB" id="A0A143HF46"/>
<evidence type="ECO:0000313" key="1">
    <source>
        <dbReference type="EMBL" id="AMX00359.1"/>
    </source>
</evidence>
<reference evidence="2" key="2">
    <citation type="submission" date="2016-03" db="EMBL/GenBank/DDBJ databases">
        <authorList>
            <person name="Ploux O."/>
        </authorList>
    </citation>
    <scope>NUCLEOTIDE SEQUENCE [LARGE SCALE GENOMIC DNA]</scope>
    <source>
        <strain evidence="2">PP9</strain>
    </source>
</reference>
<gene>
    <name evidence="1" type="ORF">ATY39_13625</name>
</gene>
<dbReference type="OrthoDB" id="2889763at2"/>
<reference evidence="1 2" key="1">
    <citation type="journal article" date="2016" name="Genome Announc.">
        <title>Whole-Genome Sequence of Rummeliibacillus stabekisii Strain PP9 Isolated from Antarctic Soil.</title>
        <authorList>
            <person name="da Mota F.F."/>
            <person name="Vollu R.E."/>
            <person name="Jurelevicius D."/>
            <person name="Seldin L."/>
        </authorList>
    </citation>
    <scope>NUCLEOTIDE SEQUENCE [LARGE SCALE GENOMIC DNA]</scope>
    <source>
        <strain evidence="1 2">PP9</strain>
    </source>
</reference>
<sequence length="68" mass="7794">MICECGGVLNVIRIEEYPSDVKDKINYARLCDVECLKCGNVKYSQPFDWGKTLNPVRKLKVSNKNEID</sequence>
<dbReference type="Proteomes" id="UP000076021">
    <property type="component" value="Chromosome"/>
</dbReference>
<accession>A0A143HF46</accession>
<keyword evidence="2" id="KW-1185">Reference proteome</keyword>
<evidence type="ECO:0000313" key="2">
    <source>
        <dbReference type="Proteomes" id="UP000076021"/>
    </source>
</evidence>
<dbReference type="STRING" id="241244.ATY39_13625"/>
<protein>
    <submittedName>
        <fullName evidence="1">Uncharacterized protein</fullName>
    </submittedName>
</protein>
<proteinExistence type="predicted"/>